<feature type="non-terminal residue" evidence="1">
    <location>
        <position position="104"/>
    </location>
</feature>
<dbReference type="GO" id="GO:0008418">
    <property type="term" value="F:protein-N-terminal asparagine amidohydrolase activity"/>
    <property type="evidence" value="ECO:0007669"/>
    <property type="project" value="InterPro"/>
</dbReference>
<dbReference type="EMBL" id="CAMAPF010000028">
    <property type="protein sequence ID" value="CAH9075432.1"/>
    <property type="molecule type" value="Genomic_DNA"/>
</dbReference>
<name>A0AAV0CEN0_9ASTE</name>
<gene>
    <name evidence="1" type="ORF">CEPIT_LOCUS5407</name>
</gene>
<evidence type="ECO:0000313" key="1">
    <source>
        <dbReference type="EMBL" id="CAH9075432.1"/>
    </source>
</evidence>
<dbReference type="PANTHER" id="PTHR12498">
    <property type="entry name" value="N-TERMINAL ASPARAGINE AMIDOHYDROLASE"/>
    <property type="match status" value="1"/>
</dbReference>
<reference evidence="1" key="1">
    <citation type="submission" date="2022-07" db="EMBL/GenBank/DDBJ databases">
        <authorList>
            <person name="Macas J."/>
            <person name="Novak P."/>
            <person name="Neumann P."/>
        </authorList>
    </citation>
    <scope>NUCLEOTIDE SEQUENCE</scope>
</reference>
<protein>
    <submittedName>
        <fullName evidence="1">Uncharacterized protein</fullName>
    </submittedName>
</protein>
<dbReference type="AlphaFoldDB" id="A0AAV0CEN0"/>
<sequence>MFGGFLVETATGSIFPATFDITTYPDATVRKARLNAPYGKDMRLLETYETISDKFVIAPCHWDMAFVKDREALYKLPDKEITKGYFTTPINDEKLNSILARRIR</sequence>
<dbReference type="Proteomes" id="UP001152523">
    <property type="component" value="Unassembled WGS sequence"/>
</dbReference>
<dbReference type="GO" id="GO:0005634">
    <property type="term" value="C:nucleus"/>
    <property type="evidence" value="ECO:0007669"/>
    <property type="project" value="TreeGrafter"/>
</dbReference>
<dbReference type="PANTHER" id="PTHR12498:SF0">
    <property type="entry name" value="PROTEIN N-TERMINAL ASPARAGINE AMIDOHYDROLASE"/>
    <property type="match status" value="1"/>
</dbReference>
<dbReference type="InterPro" id="IPR026750">
    <property type="entry name" value="NTAN1"/>
</dbReference>
<proteinExistence type="predicted"/>
<comment type="caution">
    <text evidence="1">The sequence shown here is derived from an EMBL/GenBank/DDBJ whole genome shotgun (WGS) entry which is preliminary data.</text>
</comment>
<accession>A0AAV0CEN0</accession>
<dbReference type="Pfam" id="PF14736">
    <property type="entry name" value="N_Asn_amidohyd"/>
    <property type="match status" value="1"/>
</dbReference>
<dbReference type="GO" id="GO:0006511">
    <property type="term" value="P:ubiquitin-dependent protein catabolic process"/>
    <property type="evidence" value="ECO:0007669"/>
    <property type="project" value="TreeGrafter"/>
</dbReference>
<keyword evidence="2" id="KW-1185">Reference proteome</keyword>
<organism evidence="1 2">
    <name type="scientific">Cuscuta epithymum</name>
    <dbReference type="NCBI Taxonomy" id="186058"/>
    <lineage>
        <taxon>Eukaryota</taxon>
        <taxon>Viridiplantae</taxon>
        <taxon>Streptophyta</taxon>
        <taxon>Embryophyta</taxon>
        <taxon>Tracheophyta</taxon>
        <taxon>Spermatophyta</taxon>
        <taxon>Magnoliopsida</taxon>
        <taxon>eudicotyledons</taxon>
        <taxon>Gunneridae</taxon>
        <taxon>Pentapetalae</taxon>
        <taxon>asterids</taxon>
        <taxon>lamiids</taxon>
        <taxon>Solanales</taxon>
        <taxon>Convolvulaceae</taxon>
        <taxon>Cuscuteae</taxon>
        <taxon>Cuscuta</taxon>
        <taxon>Cuscuta subgen. Cuscuta</taxon>
    </lineage>
</organism>
<evidence type="ECO:0000313" key="2">
    <source>
        <dbReference type="Proteomes" id="UP001152523"/>
    </source>
</evidence>